<name>A0A1N7S4U4_9BURK</name>
<sequence length="388" mass="42364">MKRKIAVLFGTRPEAIKMAPVVRALRESSCLEPLVIATAQHREMLDQVLTVFGIQPDHDLNLMRPNQTLAGLTSRLIASIDDVLRDTAPAAMLVQGDTTSVLAGSLVAFYNNIPVGHVEAGLRTHDMRNPFPEEMNRVLTGRLTRWHFAPTASSAQNLCDERYPDETVFMTGNTVIDALFEARQHPDKIARSVQDGRRMMLVTTHRRENFGEPLRRICAAVLQLLEHDPVLEVLFPVHPNPNVSSVVRRLLGKHPRVSLCAPLDYLSFIAAMEAAHLILSDSGGVQEEAPALGKPVLVLRDETERPEAVAAGVARLVGTDTNRIVSTVCQLLTDPGAYLQMAQGASPYGDGRAARRIVDILERELGCREQPARDAAAAAQAVLIGAPA</sequence>
<dbReference type="InterPro" id="IPR029767">
    <property type="entry name" value="WecB-like"/>
</dbReference>
<dbReference type="RefSeq" id="WP_094780661.1">
    <property type="nucleotide sequence ID" value="NZ_CYGX02000035.1"/>
</dbReference>
<dbReference type="CDD" id="cd03786">
    <property type="entry name" value="GTB_UDP-GlcNAc_2-Epimerase"/>
    <property type="match status" value="1"/>
</dbReference>
<evidence type="ECO:0000259" key="6">
    <source>
        <dbReference type="Pfam" id="PF02350"/>
    </source>
</evidence>
<proteinExistence type="inferred from homology"/>
<dbReference type="OrthoDB" id="9803238at2"/>
<dbReference type="SUPFAM" id="SSF53756">
    <property type="entry name" value="UDP-Glycosyltransferase/glycogen phosphorylase"/>
    <property type="match status" value="1"/>
</dbReference>
<evidence type="ECO:0000256" key="5">
    <source>
        <dbReference type="RuleBase" id="RU003513"/>
    </source>
</evidence>
<dbReference type="PANTHER" id="PTHR43174">
    <property type="entry name" value="UDP-N-ACETYLGLUCOSAMINE 2-EPIMERASE"/>
    <property type="match status" value="1"/>
</dbReference>
<dbReference type="NCBIfam" id="TIGR00236">
    <property type="entry name" value="wecB"/>
    <property type="match status" value="1"/>
</dbReference>
<protein>
    <recommendedName>
        <fullName evidence="4">UDP-N-acetylglucosamine 2-epimerase (non-hydrolyzing)</fullName>
        <ecNumber evidence="4">5.1.3.14</ecNumber>
    </recommendedName>
</protein>
<dbReference type="Gene3D" id="3.40.50.2000">
    <property type="entry name" value="Glycogen Phosphorylase B"/>
    <property type="match status" value="2"/>
</dbReference>
<evidence type="ECO:0000313" key="8">
    <source>
        <dbReference type="Proteomes" id="UP000187012"/>
    </source>
</evidence>
<dbReference type="STRING" id="1247936.BN2475_350047"/>
<dbReference type="EMBL" id="CYGX02000035">
    <property type="protein sequence ID" value="SIT42346.1"/>
    <property type="molecule type" value="Genomic_DNA"/>
</dbReference>
<reference evidence="7 8" key="1">
    <citation type="submission" date="2016-12" db="EMBL/GenBank/DDBJ databases">
        <authorList>
            <person name="Song W.-J."/>
            <person name="Kurnit D.M."/>
        </authorList>
    </citation>
    <scope>NUCLEOTIDE SEQUENCE [LARGE SCALE GENOMIC DNA]</scope>
    <source>
        <strain evidence="7 8">STM7296</strain>
    </source>
</reference>
<feature type="domain" description="UDP-N-acetylglucosamine 2-epimerase" evidence="6">
    <location>
        <begin position="24"/>
        <end position="362"/>
    </location>
</feature>
<keyword evidence="8" id="KW-1185">Reference proteome</keyword>
<evidence type="ECO:0000256" key="4">
    <source>
        <dbReference type="ARBA" id="ARBA00038858"/>
    </source>
</evidence>
<comment type="catalytic activity">
    <reaction evidence="2">
        <text>UDP-N-acetyl-alpha-D-glucosamine = UDP-N-acetyl-alpha-D-mannosamine</text>
        <dbReference type="Rhea" id="RHEA:17213"/>
        <dbReference type="ChEBI" id="CHEBI:57705"/>
        <dbReference type="ChEBI" id="CHEBI:68623"/>
        <dbReference type="EC" id="5.1.3.14"/>
    </reaction>
</comment>
<evidence type="ECO:0000256" key="2">
    <source>
        <dbReference type="ARBA" id="ARBA00036080"/>
    </source>
</evidence>
<keyword evidence="1 5" id="KW-0413">Isomerase</keyword>
<dbReference type="AlphaFoldDB" id="A0A1N7S4U4"/>
<organism evidence="7 8">
    <name type="scientific">Paraburkholderia ribeironis</name>
    <dbReference type="NCBI Taxonomy" id="1247936"/>
    <lineage>
        <taxon>Bacteria</taxon>
        <taxon>Pseudomonadati</taxon>
        <taxon>Pseudomonadota</taxon>
        <taxon>Betaproteobacteria</taxon>
        <taxon>Burkholderiales</taxon>
        <taxon>Burkholderiaceae</taxon>
        <taxon>Paraburkholderia</taxon>
    </lineage>
</organism>
<dbReference type="Proteomes" id="UP000187012">
    <property type="component" value="Unassembled WGS sequence"/>
</dbReference>
<gene>
    <name evidence="7" type="primary">rffE</name>
    <name evidence="7" type="ORF">BN2475_350047</name>
</gene>
<dbReference type="EC" id="5.1.3.14" evidence="4"/>
<dbReference type="GO" id="GO:0008761">
    <property type="term" value="F:UDP-N-acetylglucosamine 2-epimerase activity"/>
    <property type="evidence" value="ECO:0007669"/>
    <property type="project" value="UniProtKB-EC"/>
</dbReference>
<dbReference type="Pfam" id="PF02350">
    <property type="entry name" value="Epimerase_2"/>
    <property type="match status" value="1"/>
</dbReference>
<dbReference type="PANTHER" id="PTHR43174:SF2">
    <property type="entry name" value="UDP-N-ACETYLGLUCOSAMINE 2-EPIMERASE"/>
    <property type="match status" value="1"/>
</dbReference>
<dbReference type="InterPro" id="IPR003331">
    <property type="entry name" value="UDP_GlcNAc_Epimerase_2_dom"/>
</dbReference>
<accession>A0A1N7S4U4</accession>
<evidence type="ECO:0000313" key="7">
    <source>
        <dbReference type="EMBL" id="SIT42346.1"/>
    </source>
</evidence>
<evidence type="ECO:0000256" key="1">
    <source>
        <dbReference type="ARBA" id="ARBA00023235"/>
    </source>
</evidence>
<comment type="similarity">
    <text evidence="3 5">Belongs to the UDP-N-acetylglucosamine 2-epimerase family.</text>
</comment>
<evidence type="ECO:0000256" key="3">
    <source>
        <dbReference type="ARBA" id="ARBA00038209"/>
    </source>
</evidence>